<reference evidence="5 6" key="1">
    <citation type="submission" date="2019-08" db="EMBL/GenBank/DDBJ databases">
        <title>In-depth cultivation of the pig gut microbiome towards novel bacterial diversity and tailored functional studies.</title>
        <authorList>
            <person name="Wylensek D."/>
            <person name="Hitch T.C.A."/>
            <person name="Clavel T."/>
        </authorList>
    </citation>
    <scope>NUCLEOTIDE SEQUENCE [LARGE SCALE GENOMIC DNA]</scope>
    <source>
        <strain evidence="5 6">LKV-178-WT-2A</strain>
    </source>
</reference>
<gene>
    <name evidence="5" type="ORF">FYJ73_08645</name>
</gene>
<comment type="similarity">
    <text evidence="3">Belongs to the flavoredoxin family.</text>
</comment>
<dbReference type="PANTHER" id="PTHR43567">
    <property type="entry name" value="FLAVOREDOXIN-RELATED-RELATED"/>
    <property type="match status" value="1"/>
</dbReference>
<dbReference type="Gene3D" id="2.30.110.10">
    <property type="entry name" value="Electron Transport, Fmn-binding Protein, Chain A"/>
    <property type="match status" value="1"/>
</dbReference>
<comment type="cofactor">
    <cofactor evidence="1">
        <name>FMN</name>
        <dbReference type="ChEBI" id="CHEBI:58210"/>
    </cofactor>
</comment>
<dbReference type="InterPro" id="IPR052174">
    <property type="entry name" value="Flavoredoxin"/>
</dbReference>
<dbReference type="GO" id="GO:0010181">
    <property type="term" value="F:FMN binding"/>
    <property type="evidence" value="ECO:0007669"/>
    <property type="project" value="InterPro"/>
</dbReference>
<dbReference type="GO" id="GO:0016646">
    <property type="term" value="F:oxidoreductase activity, acting on the CH-NH group of donors, NAD or NADP as acceptor"/>
    <property type="evidence" value="ECO:0007669"/>
    <property type="project" value="UniProtKB-ARBA"/>
</dbReference>
<keyword evidence="6" id="KW-1185">Reference proteome</keyword>
<dbReference type="Pfam" id="PF01613">
    <property type="entry name" value="Flavin_Reduct"/>
    <property type="match status" value="1"/>
</dbReference>
<proteinExistence type="inferred from homology"/>
<accession>A0A7K0KGZ6</accession>
<dbReference type="EMBL" id="VUNG01000020">
    <property type="protein sequence ID" value="MST84735.1"/>
    <property type="molecule type" value="Genomic_DNA"/>
</dbReference>
<keyword evidence="2" id="KW-0285">Flavoprotein</keyword>
<dbReference type="SUPFAM" id="SSF50475">
    <property type="entry name" value="FMN-binding split barrel"/>
    <property type="match status" value="1"/>
</dbReference>
<dbReference type="InterPro" id="IPR012349">
    <property type="entry name" value="Split_barrel_FMN-bd"/>
</dbReference>
<evidence type="ECO:0000259" key="4">
    <source>
        <dbReference type="Pfam" id="PF01613"/>
    </source>
</evidence>
<protein>
    <submittedName>
        <fullName evidence="5">Flavin oxidoreductase</fullName>
    </submittedName>
</protein>
<evidence type="ECO:0000256" key="3">
    <source>
        <dbReference type="ARBA" id="ARBA00038054"/>
    </source>
</evidence>
<feature type="domain" description="Flavin reductase like" evidence="4">
    <location>
        <begin position="11"/>
        <end position="144"/>
    </location>
</feature>
<evidence type="ECO:0000313" key="5">
    <source>
        <dbReference type="EMBL" id="MST84735.1"/>
    </source>
</evidence>
<dbReference type="RefSeq" id="WP_154534312.1">
    <property type="nucleotide sequence ID" value="NZ_VUNG01000020.1"/>
</dbReference>
<comment type="caution">
    <text evidence="5">The sequence shown here is derived from an EMBL/GenBank/DDBJ whole genome shotgun (WGS) entry which is preliminary data.</text>
</comment>
<dbReference type="Proteomes" id="UP000438914">
    <property type="component" value="Unassembled WGS sequence"/>
</dbReference>
<sequence>MKNFDPNAWFMPQAVIIIGTYDSDGTPNAMNAAWAGQWDGDKIMISMGNHQTTVNLNANPDFTIAFATTETMVAADFVGVVSGKKVKDKVAKTGWKVEKSEHVNAPVFTDFPMTMECRIERKIDESATGYYIVAKIVNIRVKEEYLAEDGKPDLEKMHLLTFDPVHLGYLEIGKRVGNAFKDGTQLK</sequence>
<organism evidence="5 6">
    <name type="scientific">Hallella mizrahii</name>
    <dbReference type="NCBI Taxonomy" id="2606637"/>
    <lineage>
        <taxon>Bacteria</taxon>
        <taxon>Pseudomonadati</taxon>
        <taxon>Bacteroidota</taxon>
        <taxon>Bacteroidia</taxon>
        <taxon>Bacteroidales</taxon>
        <taxon>Prevotellaceae</taxon>
        <taxon>Hallella</taxon>
    </lineage>
</organism>
<evidence type="ECO:0000256" key="2">
    <source>
        <dbReference type="ARBA" id="ARBA00022630"/>
    </source>
</evidence>
<evidence type="ECO:0000313" key="6">
    <source>
        <dbReference type="Proteomes" id="UP000438914"/>
    </source>
</evidence>
<dbReference type="AlphaFoldDB" id="A0A7K0KGZ6"/>
<name>A0A7K0KGZ6_9BACT</name>
<dbReference type="PANTHER" id="PTHR43567:SF1">
    <property type="entry name" value="FLAVOREDOXIN"/>
    <property type="match status" value="1"/>
</dbReference>
<evidence type="ECO:0000256" key="1">
    <source>
        <dbReference type="ARBA" id="ARBA00001917"/>
    </source>
</evidence>
<dbReference type="InterPro" id="IPR002563">
    <property type="entry name" value="Flavin_Rdtase-like_dom"/>
</dbReference>